<keyword evidence="6 14" id="KW-0285">Flavoprotein</keyword>
<name>A0A095ULN8_9GAMM</name>
<evidence type="ECO:0000256" key="8">
    <source>
        <dbReference type="ARBA" id="ARBA00022991"/>
    </source>
</evidence>
<organism evidence="18 19">
    <name type="scientific">Tatumella morbirosei</name>
    <dbReference type="NCBI Taxonomy" id="642227"/>
    <lineage>
        <taxon>Bacteria</taxon>
        <taxon>Pseudomonadati</taxon>
        <taxon>Pseudomonadota</taxon>
        <taxon>Gammaproteobacteria</taxon>
        <taxon>Enterobacterales</taxon>
        <taxon>Erwiniaceae</taxon>
        <taxon>Tatumella</taxon>
    </lineage>
</organism>
<keyword evidence="19" id="KW-1185">Reference proteome</keyword>
<evidence type="ECO:0000256" key="12">
    <source>
        <dbReference type="ARBA" id="ARBA00059220"/>
    </source>
</evidence>
<feature type="binding site" evidence="14">
    <location>
        <begin position="238"/>
        <end position="242"/>
    </location>
    <ligand>
        <name>FAD</name>
        <dbReference type="ChEBI" id="CHEBI:57692"/>
    </ligand>
</feature>
<evidence type="ECO:0000256" key="14">
    <source>
        <dbReference type="PIRSR" id="PIRSR602081-1"/>
    </source>
</evidence>
<dbReference type="Gene3D" id="1.25.40.80">
    <property type="match status" value="1"/>
</dbReference>
<dbReference type="GO" id="GO:0003904">
    <property type="term" value="F:deoxyribodipyrimidine photo-lyase activity"/>
    <property type="evidence" value="ECO:0007669"/>
    <property type="project" value="UniProtKB-EC"/>
</dbReference>
<evidence type="ECO:0000259" key="17">
    <source>
        <dbReference type="PROSITE" id="PS51645"/>
    </source>
</evidence>
<proteinExistence type="inferred from homology"/>
<dbReference type="InterPro" id="IPR002081">
    <property type="entry name" value="Cryptochrome/DNA_photolyase_1"/>
</dbReference>
<dbReference type="PANTHER" id="PTHR11455:SF9">
    <property type="entry name" value="CRYPTOCHROME CIRCADIAN CLOCK 5 ISOFORM X1"/>
    <property type="match status" value="1"/>
</dbReference>
<dbReference type="FunFam" id="1.10.579.10:FF:000003">
    <property type="entry name" value="Deoxyribodipyrimidine photo-lyase"/>
    <property type="match status" value="1"/>
</dbReference>
<dbReference type="EMBL" id="JPKR02000004">
    <property type="protein sequence ID" value="KGD75373.1"/>
    <property type="molecule type" value="Genomic_DNA"/>
</dbReference>
<evidence type="ECO:0000256" key="9">
    <source>
        <dbReference type="ARBA" id="ARBA00023239"/>
    </source>
</evidence>
<dbReference type="SUPFAM" id="SSF48173">
    <property type="entry name" value="Cryptochrome/photolyase FAD-binding domain"/>
    <property type="match status" value="1"/>
</dbReference>
<dbReference type="GO" id="GO:0000719">
    <property type="term" value="P:photoreactive repair"/>
    <property type="evidence" value="ECO:0007669"/>
    <property type="project" value="UniProtKB-ARBA"/>
</dbReference>
<dbReference type="InterPro" id="IPR018394">
    <property type="entry name" value="DNA_photolyase_1_CS_C"/>
</dbReference>
<dbReference type="InterPro" id="IPR014729">
    <property type="entry name" value="Rossmann-like_a/b/a_fold"/>
</dbReference>
<dbReference type="PROSITE" id="PS00394">
    <property type="entry name" value="DNA_PHOTOLYASES_1_1"/>
    <property type="match status" value="1"/>
</dbReference>
<evidence type="ECO:0000256" key="3">
    <source>
        <dbReference type="ARBA" id="ARBA00011245"/>
    </source>
</evidence>
<dbReference type="Gene3D" id="1.10.579.10">
    <property type="entry name" value="DNA Cyclobutane Dipyrimidine Photolyase, subunit A, domain 3"/>
    <property type="match status" value="1"/>
</dbReference>
<dbReference type="PROSITE" id="PS00691">
    <property type="entry name" value="DNA_PHOTOLYASES_1_2"/>
    <property type="match status" value="1"/>
</dbReference>
<dbReference type="GO" id="GO:0009416">
    <property type="term" value="P:response to light stimulus"/>
    <property type="evidence" value="ECO:0007669"/>
    <property type="project" value="TreeGrafter"/>
</dbReference>
<dbReference type="InterPro" id="IPR036155">
    <property type="entry name" value="Crypto/Photolyase_N_sf"/>
</dbReference>
<evidence type="ECO:0000256" key="6">
    <source>
        <dbReference type="ARBA" id="ARBA00022630"/>
    </source>
</evidence>
<reference evidence="18" key="1">
    <citation type="submission" date="2014-12" db="EMBL/GenBank/DDBJ databases">
        <title>The draft genome of the Tatumella morbirosei type strain, LMG23360T isolated from pineapple rot.</title>
        <authorList>
            <person name="Smits T.H."/>
            <person name="Palmer M."/>
            <person name="Venter S.N."/>
            <person name="Duffy B."/>
            <person name="Steenkamp E.T."/>
            <person name="Chan W.Y."/>
            <person name="Coutinho T.A."/>
            <person name="Coetzee M.P."/>
            <person name="De Maayer P."/>
        </authorList>
    </citation>
    <scope>NUCLEOTIDE SEQUENCE [LARGE SCALE GENOMIC DNA]</scope>
    <source>
        <strain evidence="18">LMG 23360</strain>
    </source>
</reference>
<dbReference type="OrthoDB" id="9772484at2"/>
<dbReference type="RefSeq" id="WP_038019145.1">
    <property type="nucleotide sequence ID" value="NZ_JPKR02000004.1"/>
</dbReference>
<comment type="catalytic activity">
    <reaction evidence="11">
        <text>cyclobutadipyrimidine (in DNA) = 2 pyrimidine residues (in DNA).</text>
        <dbReference type="EC" id="4.1.99.3"/>
    </reaction>
</comment>
<dbReference type="GO" id="GO:0071949">
    <property type="term" value="F:FAD binding"/>
    <property type="evidence" value="ECO:0007669"/>
    <property type="project" value="TreeGrafter"/>
</dbReference>
<feature type="site" description="Electron transfer via tryptophanyl radical" evidence="15">
    <location>
        <position position="386"/>
    </location>
</feature>
<dbReference type="GO" id="GO:0003677">
    <property type="term" value="F:DNA binding"/>
    <property type="evidence" value="ECO:0007669"/>
    <property type="project" value="TreeGrafter"/>
</dbReference>
<keyword evidence="8 16" id="KW-0157">Chromophore</keyword>
<evidence type="ECO:0000256" key="11">
    <source>
        <dbReference type="ARBA" id="ARBA00033999"/>
    </source>
</evidence>
<comment type="caution">
    <text evidence="18">The sequence shown here is derived from an EMBL/GenBank/DDBJ whole genome shotgun (WGS) entry which is preliminary data.</text>
</comment>
<comment type="similarity">
    <text evidence="2">Belongs to the DNA photolyase class-1 family.</text>
</comment>
<gene>
    <name evidence="18" type="ORF">HA49_09190</name>
</gene>
<evidence type="ECO:0000256" key="10">
    <source>
        <dbReference type="ARBA" id="ARBA00031671"/>
    </source>
</evidence>
<feature type="binding site" evidence="14">
    <location>
        <position position="226"/>
    </location>
    <ligand>
        <name>FAD</name>
        <dbReference type="ChEBI" id="CHEBI:57692"/>
    </ligand>
</feature>
<dbReference type="EC" id="4.1.99.3" evidence="4"/>
<comment type="similarity">
    <text evidence="16">Belongs to the DNA photolyase family.</text>
</comment>
<dbReference type="PRINTS" id="PR00147">
    <property type="entry name" value="DNAPHOTLYASE"/>
</dbReference>
<sequence length="484" mass="55496">MKTHFVWLRNDLRLHDHPALYAACQDPQARVIALFIATPGQWQQHNVSGRQLTFVTDALQLLSEELLSLGIPLLYATADNFTDSVRCLNEICVSYQATQLFYNYQYELNEQRRDQLAEKVLAESHIICQGFHDGTLLPPGSVLTGKGTMYNVYTPFSKALSKALVAELPECYPAPAARTLPKDITADTIPSLSPHSGDYDRQLFPPGHRAALQRLRAFSQHNIGNYARDRDFPASDATSCLSPYLATGQISARQCLYRILHDHPQALSGGPESVWLNELFWREFYRHLLVAYPRLCQHQPFTDWTRHIQWRQNEKQLLAWQHGNTGFPIVDAGMRQLRETGWMHNRLRMIVASFLVKDLLADWREGERYFMTQLLDGDLAANNGGWQWAASTGTDAAPYFRIFNPQLQGERFDPQGDFIRRWVPELAMIPGKEIHEPHRWAKKQQVALDYPLPIVDHRQVRQTTLQAFEAARRGGTSVQEKKHE</sequence>
<keyword evidence="9 18" id="KW-0456">Lyase</keyword>
<feature type="domain" description="Photolyase/cryptochrome alpha/beta" evidence="17">
    <location>
        <begin position="2"/>
        <end position="136"/>
    </location>
</feature>
<evidence type="ECO:0000256" key="5">
    <source>
        <dbReference type="ARBA" id="ARBA00014046"/>
    </source>
</evidence>
<feature type="binding site" evidence="14">
    <location>
        <begin position="278"/>
        <end position="285"/>
    </location>
    <ligand>
        <name>FAD</name>
        <dbReference type="ChEBI" id="CHEBI:57692"/>
    </ligand>
</feature>
<dbReference type="eggNOG" id="COG0415">
    <property type="taxonomic scope" value="Bacteria"/>
</dbReference>
<dbReference type="SUPFAM" id="SSF52425">
    <property type="entry name" value="Cryptochrome/photolyase, N-terminal domain"/>
    <property type="match status" value="1"/>
</dbReference>
<dbReference type="Gene3D" id="3.40.50.620">
    <property type="entry name" value="HUPs"/>
    <property type="match status" value="1"/>
</dbReference>
<dbReference type="Pfam" id="PF00875">
    <property type="entry name" value="DNA_photolyase"/>
    <property type="match status" value="1"/>
</dbReference>
<dbReference type="PANTHER" id="PTHR11455">
    <property type="entry name" value="CRYPTOCHROME"/>
    <property type="match status" value="1"/>
</dbReference>
<dbReference type="PROSITE" id="PS51645">
    <property type="entry name" value="PHR_CRY_ALPHA_BETA"/>
    <property type="match status" value="1"/>
</dbReference>
<feature type="site" description="Electron transfer via tryptophanyl radical" evidence="15">
    <location>
        <position position="310"/>
    </location>
</feature>
<feature type="site" description="Electron transfer via tryptophanyl radical" evidence="15">
    <location>
        <position position="363"/>
    </location>
</feature>
<evidence type="ECO:0000256" key="4">
    <source>
        <dbReference type="ARBA" id="ARBA00013149"/>
    </source>
</evidence>
<evidence type="ECO:0000256" key="7">
    <source>
        <dbReference type="ARBA" id="ARBA00022827"/>
    </source>
</evidence>
<dbReference type="InterPro" id="IPR036134">
    <property type="entry name" value="Crypto/Photolyase_FAD-like_sf"/>
</dbReference>
<dbReference type="STRING" id="642227.HA49_09190"/>
<dbReference type="Pfam" id="PF03441">
    <property type="entry name" value="FAD_binding_7"/>
    <property type="match status" value="1"/>
</dbReference>
<keyword evidence="7 14" id="KW-0274">FAD</keyword>
<comment type="subunit">
    <text evidence="3">Monomer.</text>
</comment>
<dbReference type="NCBIfam" id="NF007955">
    <property type="entry name" value="PRK10674.1"/>
    <property type="match status" value="1"/>
</dbReference>
<evidence type="ECO:0000313" key="18">
    <source>
        <dbReference type="EMBL" id="KGD75373.1"/>
    </source>
</evidence>
<comment type="function">
    <text evidence="12">Involved in repair of UV radiation-induced DNA damage. Catalyzes the light-dependent monomerization (300-600 nm) of cyclobutyl pyrimidine dimers (in cis-syn configuration), which are formed between adjacent bases on the same DNA strand upon exposure to ultraviolet radiation.</text>
</comment>
<evidence type="ECO:0000256" key="15">
    <source>
        <dbReference type="PIRSR" id="PIRSR602081-2"/>
    </source>
</evidence>
<feature type="binding site" evidence="14">
    <location>
        <begin position="376"/>
        <end position="378"/>
    </location>
    <ligand>
        <name>FAD</name>
        <dbReference type="ChEBI" id="CHEBI:57692"/>
    </ligand>
</feature>
<dbReference type="Proteomes" id="UP000029577">
    <property type="component" value="Unassembled WGS sequence"/>
</dbReference>
<evidence type="ECO:0000256" key="2">
    <source>
        <dbReference type="ARBA" id="ARBA00005862"/>
    </source>
</evidence>
<dbReference type="InterPro" id="IPR005101">
    <property type="entry name" value="Cryptochr/Photolyase_FAD-bd"/>
</dbReference>
<feature type="binding site" evidence="14">
    <location>
        <position position="275"/>
    </location>
    <ligand>
        <name>FAD</name>
        <dbReference type="ChEBI" id="CHEBI:57692"/>
    </ligand>
</feature>
<comment type="cofactor">
    <cofactor evidence="1">
        <name>(6R)-5,10-methylene-5,6,7,8-tetrahydrofolate</name>
        <dbReference type="ChEBI" id="CHEBI:15636"/>
    </cofactor>
</comment>
<dbReference type="InterPro" id="IPR006050">
    <property type="entry name" value="DNA_photolyase_N"/>
</dbReference>
<evidence type="ECO:0000313" key="19">
    <source>
        <dbReference type="Proteomes" id="UP000029577"/>
    </source>
</evidence>
<evidence type="ECO:0000256" key="1">
    <source>
        <dbReference type="ARBA" id="ARBA00001932"/>
    </source>
</evidence>
<comment type="cofactor">
    <cofactor evidence="14">
        <name>FAD</name>
        <dbReference type="ChEBI" id="CHEBI:57692"/>
    </cofactor>
    <text evidence="14">Binds 1 FAD per subunit.</text>
</comment>
<evidence type="ECO:0000256" key="16">
    <source>
        <dbReference type="RuleBase" id="RU004182"/>
    </source>
</evidence>
<dbReference type="AlphaFoldDB" id="A0A095ULN8"/>
<accession>A0A095ULN8</accession>
<evidence type="ECO:0000256" key="13">
    <source>
        <dbReference type="ARBA" id="ARBA00083107"/>
    </source>
</evidence>
<protein>
    <recommendedName>
        <fullName evidence="5">Deoxyribodipyrimidine photo-lyase</fullName>
        <ecNumber evidence="4">4.1.99.3</ecNumber>
    </recommendedName>
    <alternativeName>
        <fullName evidence="10">DNA photolyase</fullName>
    </alternativeName>
    <alternativeName>
        <fullName evidence="13">Photoreactivating enzyme</fullName>
    </alternativeName>
</protein>